<dbReference type="Gene3D" id="2.10.300.10">
    <property type="entry name" value="Porin MspA ribbon domain"/>
    <property type="match status" value="1"/>
</dbReference>
<evidence type="ECO:0008006" key="5">
    <source>
        <dbReference type="Google" id="ProtNLM"/>
    </source>
</evidence>
<dbReference type="Proteomes" id="UP000444980">
    <property type="component" value="Unassembled WGS sequence"/>
</dbReference>
<evidence type="ECO:0000256" key="2">
    <source>
        <dbReference type="SAM" id="SignalP"/>
    </source>
</evidence>
<organism evidence="3 4">
    <name type="scientific">Gordonia crocea</name>
    <dbReference type="NCBI Taxonomy" id="589162"/>
    <lineage>
        <taxon>Bacteria</taxon>
        <taxon>Bacillati</taxon>
        <taxon>Actinomycetota</taxon>
        <taxon>Actinomycetes</taxon>
        <taxon>Mycobacteriales</taxon>
        <taxon>Gordoniaceae</taxon>
        <taxon>Gordonia</taxon>
    </lineage>
</organism>
<dbReference type="RefSeq" id="WP_161928599.1">
    <property type="nucleotide sequence ID" value="NZ_BJOU01000018.1"/>
</dbReference>
<feature type="chain" id="PRO_5029673251" description="Porin MspA" evidence="2">
    <location>
        <begin position="34"/>
        <end position="232"/>
    </location>
</feature>
<name>A0A7I9V1L2_9ACTN</name>
<keyword evidence="4" id="KW-1185">Reference proteome</keyword>
<dbReference type="OrthoDB" id="4569497at2"/>
<dbReference type="Pfam" id="PF09203">
    <property type="entry name" value="MspA"/>
    <property type="match status" value="1"/>
</dbReference>
<evidence type="ECO:0000256" key="1">
    <source>
        <dbReference type="ARBA" id="ARBA00022729"/>
    </source>
</evidence>
<keyword evidence="1 2" id="KW-0732">Signal</keyword>
<dbReference type="SUPFAM" id="SSF56959">
    <property type="entry name" value="Leukocidin-like"/>
    <property type="match status" value="1"/>
</dbReference>
<comment type="caution">
    <text evidence="3">The sequence shown here is derived from an EMBL/GenBank/DDBJ whole genome shotgun (WGS) entry which is preliminary data.</text>
</comment>
<evidence type="ECO:0000313" key="3">
    <source>
        <dbReference type="EMBL" id="GED99295.1"/>
    </source>
</evidence>
<dbReference type="InterPro" id="IPR036435">
    <property type="entry name" value="Leukocidin/porin_MspA_sf"/>
</dbReference>
<sequence>MFHAIASRVAGPLSLAIVAAAAILGAVPSPADAAVSHKTTADGHAITLASAITNTKPTAPLDSNPFTKETFFTVDSKAAVTGLDGKVIKATVVLGYQFGYPVAVAPDGVAITLHTPDLKLQGGIVAKVAPEVKGGADGVGLKAGEAGVESGAEATVLPPVDLSFTVAPGKIHEVDVTKVEMTAPVFEVFWDAIHLSVTNAVGPVSVRPYARIIVTTTTGVYQLASLGNARQV</sequence>
<dbReference type="AlphaFoldDB" id="A0A7I9V1L2"/>
<dbReference type="EMBL" id="BJOU01000018">
    <property type="protein sequence ID" value="GED99295.1"/>
    <property type="molecule type" value="Genomic_DNA"/>
</dbReference>
<gene>
    <name evidence="3" type="ORF">nbrc107697_33340</name>
</gene>
<dbReference type="InterPro" id="IPR015286">
    <property type="entry name" value="Porin_fam_mycobact-type"/>
</dbReference>
<reference evidence="4" key="1">
    <citation type="submission" date="2019-06" db="EMBL/GenBank/DDBJ databases">
        <title>Gordonia isolated from sludge of a wastewater treatment plant.</title>
        <authorList>
            <person name="Tamura T."/>
            <person name="Aoyama K."/>
            <person name="Kang Y."/>
            <person name="Saito S."/>
            <person name="Akiyama N."/>
            <person name="Yazawa K."/>
            <person name="Gonoi T."/>
            <person name="Mikami Y."/>
        </authorList>
    </citation>
    <scope>NUCLEOTIDE SEQUENCE [LARGE SCALE GENOMIC DNA]</scope>
    <source>
        <strain evidence="4">NBRC 107697</strain>
    </source>
</reference>
<protein>
    <recommendedName>
        <fullName evidence="5">Porin MspA</fullName>
    </recommendedName>
</protein>
<accession>A0A7I9V1L2</accession>
<dbReference type="Gene3D" id="2.60.40.1650">
    <property type="entry name" value="Porin MspA (Ig-like beta-sandwich domain)"/>
    <property type="match status" value="1"/>
</dbReference>
<feature type="signal peptide" evidence="2">
    <location>
        <begin position="1"/>
        <end position="33"/>
    </location>
</feature>
<proteinExistence type="predicted"/>
<evidence type="ECO:0000313" key="4">
    <source>
        <dbReference type="Proteomes" id="UP000444980"/>
    </source>
</evidence>